<evidence type="ECO:0000313" key="2">
    <source>
        <dbReference type="Proteomes" id="UP001221546"/>
    </source>
</evidence>
<reference evidence="1 2" key="1">
    <citation type="submission" date="2023-04" db="EMBL/GenBank/DDBJ databases">
        <title>Australian commercial rhizobial inoculants.</title>
        <authorList>
            <person name="Kohlmeier M.G."/>
            <person name="O'Hara G.W."/>
            <person name="Colombi E."/>
            <person name="Ramsay J.P."/>
            <person name="Terpolilli J."/>
        </authorList>
    </citation>
    <scope>NUCLEOTIDE SEQUENCE [LARGE SCALE GENOMIC DNA]</scope>
    <source>
        <strain evidence="1 2">CB627</strain>
    </source>
</reference>
<dbReference type="Pfam" id="PF13489">
    <property type="entry name" value="Methyltransf_23"/>
    <property type="match status" value="1"/>
</dbReference>
<accession>A0ABY8JDX3</accession>
<dbReference type="SUPFAM" id="SSF53335">
    <property type="entry name" value="S-adenosyl-L-methionine-dependent methyltransferases"/>
    <property type="match status" value="1"/>
</dbReference>
<protein>
    <submittedName>
        <fullName evidence="1">Class I SAM-dependent methyltransferase</fullName>
        <ecNumber evidence="1">2.1.1.-</ecNumber>
    </submittedName>
</protein>
<keyword evidence="1" id="KW-0808">Transferase</keyword>
<dbReference type="GO" id="GO:0032259">
    <property type="term" value="P:methylation"/>
    <property type="evidence" value="ECO:0007669"/>
    <property type="project" value="UniProtKB-KW"/>
</dbReference>
<dbReference type="EC" id="2.1.1.-" evidence="1"/>
<dbReference type="GO" id="GO:0008168">
    <property type="term" value="F:methyltransferase activity"/>
    <property type="evidence" value="ECO:0007669"/>
    <property type="project" value="UniProtKB-KW"/>
</dbReference>
<sequence length="319" mass="36315">MNGTAKFEGDRSAPVMKNSSLPACPIRGCTDTSWYADARDIEYHTSDRTYSFYKCQRCGVLFIVPMLWDRLGDIYPKNYYSYAPAVPRIKRSLDRRLLKLLASVPGDRLSILEIGGGSGWMLDQVKSCSPRVSFTQCVDLDESAQAVAVARGHAYHLGPIEQFEADRRFDLILAFDLIEHVRDPALVLRRIEGLLTTHGRVLITTPNFEALDARLFRHGSWGGYHTPRHFVLFNRQSFTDLAEQSDLRVVSFSYTPGATYWAVSVLEAMRRSWLIRTSPQRPAYDHPLYPSLRTSFAAFEYARAPFARLSKMAFTLGRR</sequence>
<organism evidence="1 2">
    <name type="scientific">Bradyrhizobium brasilense</name>
    <dbReference type="NCBI Taxonomy" id="1419277"/>
    <lineage>
        <taxon>Bacteria</taxon>
        <taxon>Pseudomonadati</taxon>
        <taxon>Pseudomonadota</taxon>
        <taxon>Alphaproteobacteria</taxon>
        <taxon>Hyphomicrobiales</taxon>
        <taxon>Nitrobacteraceae</taxon>
        <taxon>Bradyrhizobium</taxon>
    </lineage>
</organism>
<keyword evidence="2" id="KW-1185">Reference proteome</keyword>
<keyword evidence="1" id="KW-0489">Methyltransferase</keyword>
<gene>
    <name evidence="1" type="ORF">QA636_35270</name>
</gene>
<dbReference type="Proteomes" id="UP001221546">
    <property type="component" value="Chromosome"/>
</dbReference>
<dbReference type="Gene3D" id="3.40.50.150">
    <property type="entry name" value="Vaccinia Virus protein VP39"/>
    <property type="match status" value="1"/>
</dbReference>
<dbReference type="InterPro" id="IPR029063">
    <property type="entry name" value="SAM-dependent_MTases_sf"/>
</dbReference>
<proteinExistence type="predicted"/>
<dbReference type="EMBL" id="CP121646">
    <property type="protein sequence ID" value="WFU62656.1"/>
    <property type="molecule type" value="Genomic_DNA"/>
</dbReference>
<name>A0ABY8JDX3_9BRAD</name>
<dbReference type="CDD" id="cd02440">
    <property type="entry name" value="AdoMet_MTases"/>
    <property type="match status" value="1"/>
</dbReference>
<dbReference type="RefSeq" id="WP_310885313.1">
    <property type="nucleotide sequence ID" value="NZ_CP121646.1"/>
</dbReference>
<evidence type="ECO:0000313" key="1">
    <source>
        <dbReference type="EMBL" id="WFU62656.1"/>
    </source>
</evidence>